<evidence type="ECO:0000256" key="2">
    <source>
        <dbReference type="SAM" id="Phobius"/>
    </source>
</evidence>
<keyword evidence="2" id="KW-1133">Transmembrane helix</keyword>
<organism evidence="3 4">
    <name type="scientific">Staphylococcus carnosus (strain TM300)</name>
    <dbReference type="NCBI Taxonomy" id="396513"/>
    <lineage>
        <taxon>Bacteria</taxon>
        <taxon>Bacillati</taxon>
        <taxon>Bacillota</taxon>
        <taxon>Bacilli</taxon>
        <taxon>Bacillales</taxon>
        <taxon>Staphylococcaceae</taxon>
        <taxon>Staphylococcus</taxon>
    </lineage>
</organism>
<keyword evidence="4" id="KW-1185">Reference proteome</keyword>
<dbReference type="AlphaFoldDB" id="B9DJA4"/>
<dbReference type="KEGG" id="sca:SCA_2249"/>
<dbReference type="EMBL" id="AM295250">
    <property type="protein sequence ID" value="CAL29152.1"/>
    <property type="molecule type" value="Genomic_DNA"/>
</dbReference>
<keyword evidence="2" id="KW-0812">Transmembrane</keyword>
<evidence type="ECO:0000256" key="1">
    <source>
        <dbReference type="SAM" id="MobiDB-lite"/>
    </source>
</evidence>
<protein>
    <recommendedName>
        <fullName evidence="5">DUF4064 domain-containing protein</fullName>
    </recommendedName>
</protein>
<accession>B9DJA4</accession>
<feature type="transmembrane region" description="Helical" evidence="2">
    <location>
        <begin position="188"/>
        <end position="209"/>
    </location>
</feature>
<evidence type="ECO:0000313" key="4">
    <source>
        <dbReference type="Proteomes" id="UP000000444"/>
    </source>
</evidence>
<evidence type="ECO:0008006" key="5">
    <source>
        <dbReference type="Google" id="ProtNLM"/>
    </source>
</evidence>
<feature type="transmembrane region" description="Helical" evidence="2">
    <location>
        <begin position="154"/>
        <end position="176"/>
    </location>
</feature>
<dbReference type="HOGENOM" id="CLU_1097986_0_0_9"/>
<keyword evidence="2" id="KW-0472">Membrane</keyword>
<dbReference type="RefSeq" id="WP_015901488.1">
    <property type="nucleotide sequence ID" value="NC_012121.1"/>
</dbReference>
<gene>
    <name evidence="3" type="ordered locus">Sca_2249</name>
</gene>
<dbReference type="Proteomes" id="UP000000444">
    <property type="component" value="Chromosome"/>
</dbReference>
<feature type="region of interest" description="Disordered" evidence="1">
    <location>
        <begin position="1"/>
        <end position="143"/>
    </location>
</feature>
<dbReference type="eggNOG" id="ENOG50330QP">
    <property type="taxonomic scope" value="Bacteria"/>
</dbReference>
<feature type="transmembrane region" description="Helical" evidence="2">
    <location>
        <begin position="218"/>
        <end position="251"/>
    </location>
</feature>
<name>B9DJA4_STACT</name>
<reference evidence="3 4" key="1">
    <citation type="journal article" date="2009" name="Appl. Environ. Microbiol.">
        <title>Genome analysis of the meat starter culture bacterium Staphylococcus carnosus TM300.</title>
        <authorList>
            <person name="Rosenstein R."/>
            <person name="Nerz C."/>
            <person name="Biswas L."/>
            <person name="Resch A."/>
            <person name="Raddatz G."/>
            <person name="Schuster S.C."/>
            <person name="Goetz F."/>
        </authorList>
    </citation>
    <scope>NUCLEOTIDE SEQUENCE [LARGE SCALE GENOMIC DNA]</scope>
    <source>
        <strain evidence="3 4">TM300</strain>
    </source>
</reference>
<evidence type="ECO:0000313" key="3">
    <source>
        <dbReference type="EMBL" id="CAL29152.1"/>
    </source>
</evidence>
<proteinExistence type="predicted"/>
<feature type="compositionally biased region" description="Basic and acidic residues" evidence="1">
    <location>
        <begin position="35"/>
        <end position="143"/>
    </location>
</feature>
<sequence length="253" mass="28804">MPKVKIKMKAGVLWTNSEITETKISEMDDYDNGTIDDRQIPKNENHEETEHDAKQESDYRNVEDGSSVDRREPRYNNHDERNNESYDSRDNRQEHTRHDDRRESRNGNYQDDRYTDRREPRYENHEDRRYHDNRQPRYDYRDDARPTNRVAEMVLGIMGSVFGIIAGIFGLLLGGISSSLGEADGGSIFGQAIGVIFVCIVTIVISCIINKNRIAMGVILIIGGLLNFILMGGFGILSGILILVAGVIALIRK</sequence>